<gene>
    <name evidence="4" type="primary">dprA</name>
    <name evidence="4" type="ORF">KZZ10_04145</name>
</gene>
<dbReference type="PANTHER" id="PTHR43022">
    <property type="entry name" value="PROTEIN SMF"/>
    <property type="match status" value="1"/>
</dbReference>
<dbReference type="Gene3D" id="3.40.50.450">
    <property type="match status" value="1"/>
</dbReference>
<feature type="domain" description="Smf/DprA SLOG" evidence="2">
    <location>
        <begin position="86"/>
        <end position="298"/>
    </location>
</feature>
<evidence type="ECO:0000256" key="1">
    <source>
        <dbReference type="ARBA" id="ARBA00006525"/>
    </source>
</evidence>
<evidence type="ECO:0000313" key="4">
    <source>
        <dbReference type="EMBL" id="MBZ1349828.1"/>
    </source>
</evidence>
<dbReference type="InterPro" id="IPR036388">
    <property type="entry name" value="WH-like_DNA-bd_sf"/>
</dbReference>
<reference evidence="4" key="1">
    <citation type="submission" date="2021-07" db="EMBL/GenBank/DDBJ databases">
        <title>New genus and species of the family Alcaligenaceae.</title>
        <authorList>
            <person name="Hahn M.W."/>
        </authorList>
    </citation>
    <scope>NUCLEOTIDE SEQUENCE</scope>
    <source>
        <strain evidence="4">LF4-65</strain>
    </source>
</reference>
<evidence type="ECO:0000313" key="5">
    <source>
        <dbReference type="Proteomes" id="UP000739565"/>
    </source>
</evidence>
<proteinExistence type="inferred from homology"/>
<feature type="domain" description="DprA winged helix" evidence="3">
    <location>
        <begin position="312"/>
        <end position="367"/>
    </location>
</feature>
<dbReference type="Proteomes" id="UP000739565">
    <property type="component" value="Unassembled WGS sequence"/>
</dbReference>
<dbReference type="NCBIfam" id="TIGR00732">
    <property type="entry name" value="dprA"/>
    <property type="match status" value="1"/>
</dbReference>
<organism evidence="4 5">
    <name type="scientific">Zwartia hollandica</name>
    <dbReference type="NCBI Taxonomy" id="324606"/>
    <lineage>
        <taxon>Bacteria</taxon>
        <taxon>Pseudomonadati</taxon>
        <taxon>Pseudomonadota</taxon>
        <taxon>Betaproteobacteria</taxon>
        <taxon>Burkholderiales</taxon>
        <taxon>Alcaligenaceae</taxon>
        <taxon>Zwartia</taxon>
    </lineage>
</organism>
<dbReference type="Pfam" id="PF02481">
    <property type="entry name" value="DNA_processg_A"/>
    <property type="match status" value="1"/>
</dbReference>
<dbReference type="Pfam" id="PF17782">
    <property type="entry name" value="WHD_DprA"/>
    <property type="match status" value="1"/>
</dbReference>
<name>A0A953N868_9BURK</name>
<keyword evidence="5" id="KW-1185">Reference proteome</keyword>
<sequence length="374" mass="39845">MHDSDASLQQYHWLRLSFEPGIGPILANRLLRRFQHPLALYRSAPDLMSTIVPRASARQLTRPPPAEIQARIEAALRWSALPGHTLLTQDQAEFPAILRHTEDAPVVLYARGNLKCLSANAIAIVGTRHPTADGIANAHAFAQHLAARGWCVVSGLANGIDGAAHRGALRAGDAAASTIAVLGTGIDTIYPPTHAGLAAEIVAQGGLLLSEFSLGTAPIAGNFPRRNRLVAGLTRGTLVIEAALKSGSLITARLATDLGREVFALPGSIHSPLSRGPHALIQQGAKLVTCADDLLQEFGGWHQIALDHVEPALQNPLQPSSPIWNAIGYDPITEDVLQQRTKVAVAALHEALLDLELAGHLQRHPDGRVSRMPS</sequence>
<dbReference type="Gene3D" id="1.10.10.10">
    <property type="entry name" value="Winged helix-like DNA-binding domain superfamily/Winged helix DNA-binding domain"/>
    <property type="match status" value="1"/>
</dbReference>
<dbReference type="EMBL" id="JAHXRI010000006">
    <property type="protein sequence ID" value="MBZ1349828.1"/>
    <property type="molecule type" value="Genomic_DNA"/>
</dbReference>
<dbReference type="SUPFAM" id="SSF102405">
    <property type="entry name" value="MCP/YpsA-like"/>
    <property type="match status" value="1"/>
</dbReference>
<dbReference type="RefSeq" id="WP_259660244.1">
    <property type="nucleotide sequence ID" value="NZ_JAHXRI010000006.1"/>
</dbReference>
<evidence type="ECO:0000259" key="2">
    <source>
        <dbReference type="Pfam" id="PF02481"/>
    </source>
</evidence>
<comment type="caution">
    <text evidence="4">The sequence shown here is derived from an EMBL/GenBank/DDBJ whole genome shotgun (WGS) entry which is preliminary data.</text>
</comment>
<dbReference type="PANTHER" id="PTHR43022:SF1">
    <property type="entry name" value="PROTEIN SMF"/>
    <property type="match status" value="1"/>
</dbReference>
<protein>
    <submittedName>
        <fullName evidence="4">DNA-processing protein DprA</fullName>
    </submittedName>
</protein>
<dbReference type="InterPro" id="IPR041614">
    <property type="entry name" value="DprA_WH"/>
</dbReference>
<evidence type="ECO:0000259" key="3">
    <source>
        <dbReference type="Pfam" id="PF17782"/>
    </source>
</evidence>
<dbReference type="InterPro" id="IPR057666">
    <property type="entry name" value="DrpA_SLOG"/>
</dbReference>
<dbReference type="GO" id="GO:0009294">
    <property type="term" value="P:DNA-mediated transformation"/>
    <property type="evidence" value="ECO:0007669"/>
    <property type="project" value="InterPro"/>
</dbReference>
<comment type="similarity">
    <text evidence="1">Belongs to the DprA/Smf family.</text>
</comment>
<dbReference type="InterPro" id="IPR003488">
    <property type="entry name" value="DprA"/>
</dbReference>
<dbReference type="AlphaFoldDB" id="A0A953N868"/>
<accession>A0A953N868</accession>